<organism evidence="1 2">
    <name type="scientific">Cryptosporangium phraense</name>
    <dbReference type="NCBI Taxonomy" id="2593070"/>
    <lineage>
        <taxon>Bacteria</taxon>
        <taxon>Bacillati</taxon>
        <taxon>Actinomycetota</taxon>
        <taxon>Actinomycetes</taxon>
        <taxon>Cryptosporangiales</taxon>
        <taxon>Cryptosporangiaceae</taxon>
        <taxon>Cryptosporangium</taxon>
    </lineage>
</organism>
<proteinExistence type="predicted"/>
<keyword evidence="2" id="KW-1185">Reference proteome</keyword>
<protein>
    <recommendedName>
        <fullName evidence="3">Phosphotransferase</fullName>
    </recommendedName>
</protein>
<dbReference type="AlphaFoldDB" id="A0A545AZP7"/>
<evidence type="ECO:0000313" key="1">
    <source>
        <dbReference type="EMBL" id="TQS46797.1"/>
    </source>
</evidence>
<dbReference type="EMBL" id="VIRS01000001">
    <property type="protein sequence ID" value="TQS46797.1"/>
    <property type="molecule type" value="Genomic_DNA"/>
</dbReference>
<sequence>MPPSPSDTTADAVIAAAAAALHDRFGSVRITGPERLSGSSRAQVFRARTSGEPGTVILKTPTGVFPPRERAALTLLSRSGVPGAPRLLAVADDPEVLVLADAGRGPSLADRLTGSDPDAATEALLGWAEATARFQAATVGLESAYADELASLSPLGPPPLDTSAELLAEAAAELAAYLPQLGVVPDPAALAVLATAADRFEPTARALDPGDACPDNNVETPAGLVLIDFEFAEFRSVAWQAAYLRVPWPSCWCSWRMPPDVAGRALDRWRATLAPALPAVATPEFDETLDRAVVAWVLLTTAWFLPSALAGDPPTTDPRRPRPSRRQILQYRLGLLAEASMPSDLEPLRALAAEAHAATRRAWGNVPLPLAPAYR</sequence>
<accession>A0A545AZP7</accession>
<dbReference type="SUPFAM" id="SSF56112">
    <property type="entry name" value="Protein kinase-like (PK-like)"/>
    <property type="match status" value="1"/>
</dbReference>
<evidence type="ECO:0008006" key="3">
    <source>
        <dbReference type="Google" id="ProtNLM"/>
    </source>
</evidence>
<gene>
    <name evidence="1" type="ORF">FL583_00515</name>
</gene>
<dbReference type="InterPro" id="IPR011009">
    <property type="entry name" value="Kinase-like_dom_sf"/>
</dbReference>
<dbReference type="RefSeq" id="WP_142702415.1">
    <property type="nucleotide sequence ID" value="NZ_VIRS01000001.1"/>
</dbReference>
<reference evidence="1 2" key="1">
    <citation type="submission" date="2019-07" db="EMBL/GenBank/DDBJ databases">
        <title>Cryptosporangium phraense sp. nov., isolated from plant litter.</title>
        <authorList>
            <person name="Suriyachadkun C."/>
        </authorList>
    </citation>
    <scope>NUCLEOTIDE SEQUENCE [LARGE SCALE GENOMIC DNA]</scope>
    <source>
        <strain evidence="1 2">A-T 5661</strain>
    </source>
</reference>
<evidence type="ECO:0000313" key="2">
    <source>
        <dbReference type="Proteomes" id="UP000317982"/>
    </source>
</evidence>
<dbReference type="InParanoid" id="A0A545AZP7"/>
<name>A0A545AZP7_9ACTN</name>
<dbReference type="Proteomes" id="UP000317982">
    <property type="component" value="Unassembled WGS sequence"/>
</dbReference>
<comment type="caution">
    <text evidence="1">The sequence shown here is derived from an EMBL/GenBank/DDBJ whole genome shotgun (WGS) entry which is preliminary data.</text>
</comment>
<dbReference type="OrthoDB" id="144109at2"/>